<name>A0A518G9D3_9BACT</name>
<evidence type="ECO:0000313" key="1">
    <source>
        <dbReference type="EMBL" id="QDV25183.1"/>
    </source>
</evidence>
<keyword evidence="2" id="KW-1185">Reference proteome</keyword>
<protein>
    <submittedName>
        <fullName evidence="1">Uncharacterized protein</fullName>
    </submittedName>
</protein>
<gene>
    <name evidence="1" type="ORF">Q31a_35060</name>
</gene>
<reference evidence="1 2" key="1">
    <citation type="submission" date="2019-02" db="EMBL/GenBank/DDBJ databases">
        <title>Deep-cultivation of Planctomycetes and their phenomic and genomic characterization uncovers novel biology.</title>
        <authorList>
            <person name="Wiegand S."/>
            <person name="Jogler M."/>
            <person name="Boedeker C."/>
            <person name="Pinto D."/>
            <person name="Vollmers J."/>
            <person name="Rivas-Marin E."/>
            <person name="Kohn T."/>
            <person name="Peeters S.H."/>
            <person name="Heuer A."/>
            <person name="Rast P."/>
            <person name="Oberbeckmann S."/>
            <person name="Bunk B."/>
            <person name="Jeske O."/>
            <person name="Meyerdierks A."/>
            <person name="Storesund J.E."/>
            <person name="Kallscheuer N."/>
            <person name="Luecker S."/>
            <person name="Lage O.M."/>
            <person name="Pohl T."/>
            <person name="Merkel B.J."/>
            <person name="Hornburger P."/>
            <person name="Mueller R.-W."/>
            <person name="Bruemmer F."/>
            <person name="Labrenz M."/>
            <person name="Spormann A.M."/>
            <person name="Op den Camp H."/>
            <person name="Overmann J."/>
            <person name="Amann R."/>
            <person name="Jetten M.S.M."/>
            <person name="Mascher T."/>
            <person name="Medema M.H."/>
            <person name="Devos D.P."/>
            <person name="Kaster A.-K."/>
            <person name="Ovreas L."/>
            <person name="Rohde M."/>
            <person name="Galperin M.Y."/>
            <person name="Jogler C."/>
        </authorList>
    </citation>
    <scope>NUCLEOTIDE SEQUENCE [LARGE SCALE GENOMIC DNA]</scope>
    <source>
        <strain evidence="1 2">Q31a</strain>
    </source>
</reference>
<dbReference type="KEGG" id="ahel:Q31a_35060"/>
<organism evidence="1 2">
    <name type="scientific">Aureliella helgolandensis</name>
    <dbReference type="NCBI Taxonomy" id="2527968"/>
    <lineage>
        <taxon>Bacteria</taxon>
        <taxon>Pseudomonadati</taxon>
        <taxon>Planctomycetota</taxon>
        <taxon>Planctomycetia</taxon>
        <taxon>Pirellulales</taxon>
        <taxon>Pirellulaceae</taxon>
        <taxon>Aureliella</taxon>
    </lineage>
</organism>
<sequence>MNARIGSVLGGFSTKEQSTTRTDLNLWATRFVGDWVCGRLGFVDDRYAY</sequence>
<dbReference type="AlphaFoldDB" id="A0A518G9D3"/>
<dbReference type="EMBL" id="CP036298">
    <property type="protein sequence ID" value="QDV25183.1"/>
    <property type="molecule type" value="Genomic_DNA"/>
</dbReference>
<dbReference type="Proteomes" id="UP000318017">
    <property type="component" value="Chromosome"/>
</dbReference>
<evidence type="ECO:0000313" key="2">
    <source>
        <dbReference type="Proteomes" id="UP000318017"/>
    </source>
</evidence>
<accession>A0A518G9D3</accession>
<proteinExistence type="predicted"/>